<dbReference type="EMBL" id="CP144749">
    <property type="protein sequence ID" value="WVZ73826.1"/>
    <property type="molecule type" value="Genomic_DNA"/>
</dbReference>
<evidence type="ECO:0000313" key="3">
    <source>
        <dbReference type="Proteomes" id="UP001341281"/>
    </source>
</evidence>
<evidence type="ECO:0000256" key="1">
    <source>
        <dbReference type="SAM" id="MobiDB-lite"/>
    </source>
</evidence>
<dbReference type="Proteomes" id="UP001341281">
    <property type="component" value="Chromosome 05"/>
</dbReference>
<accession>A0AAQ3WUE1</accession>
<feature type="region of interest" description="Disordered" evidence="1">
    <location>
        <begin position="267"/>
        <end position="311"/>
    </location>
</feature>
<evidence type="ECO:0000313" key="2">
    <source>
        <dbReference type="EMBL" id="WVZ73826.1"/>
    </source>
</evidence>
<sequence length="393" mass="42888">MSQPSTPPFDLCPGHHESRTAKTIIPKAYPQRLDGNTALDEKQVHGSTSTNGDPKDQLRPIHDLEGPSVVFGRRSCPRDQGVAQGKASQPDKLTFRFNTCGPGWFSLKGFVKPEDQIGMVSMCRQPGKGPGGILQPSLKNGAKPNLWMMSPGKNRDPTARSYGPTRPFDGAQAPTIPYAFKMIAQTRELHRKRHILGDWMEIPLLTRWGPPVRVTFNLSTTPPRGAPAYSGVRRAADRRPHPGALPFTPDSSAASFTRSLALAFPPRLSPSARARPPLEPRQARSPPLRPSPSEPPPSLPTRAPASPHLPPLARALFPRSRVSLSLHRARSAARRPPKPRSRRAHTPAAASCLRPVRRASRALASPSSVARLILGPRRRLLHLSPRRPPATAA</sequence>
<dbReference type="AlphaFoldDB" id="A0AAQ3WUE1"/>
<feature type="compositionally biased region" description="Basic and acidic residues" evidence="1">
    <location>
        <begin position="53"/>
        <end position="65"/>
    </location>
</feature>
<reference evidence="2 3" key="1">
    <citation type="submission" date="2024-02" db="EMBL/GenBank/DDBJ databases">
        <title>High-quality chromosome-scale genome assembly of Pensacola bahiagrass (Paspalum notatum Flugge var. saurae).</title>
        <authorList>
            <person name="Vega J.M."/>
            <person name="Podio M."/>
            <person name="Orjuela J."/>
            <person name="Siena L.A."/>
            <person name="Pessino S.C."/>
            <person name="Combes M.C."/>
            <person name="Mariac C."/>
            <person name="Albertini E."/>
            <person name="Pupilli F."/>
            <person name="Ortiz J.P.A."/>
            <person name="Leblanc O."/>
        </authorList>
    </citation>
    <scope>NUCLEOTIDE SEQUENCE [LARGE SCALE GENOMIC DNA]</scope>
    <source>
        <strain evidence="2">R1</strain>
        <tissue evidence="2">Leaf</tissue>
    </source>
</reference>
<feature type="region of interest" description="Disordered" evidence="1">
    <location>
        <begin position="1"/>
        <end position="69"/>
    </location>
</feature>
<name>A0AAQ3WUE1_PASNO</name>
<feature type="compositionally biased region" description="Basic residues" evidence="1">
    <location>
        <begin position="327"/>
        <end position="345"/>
    </location>
</feature>
<protein>
    <submittedName>
        <fullName evidence="2">Uncharacterized protein</fullName>
    </submittedName>
</protein>
<organism evidence="2 3">
    <name type="scientific">Paspalum notatum var. saurae</name>
    <dbReference type="NCBI Taxonomy" id="547442"/>
    <lineage>
        <taxon>Eukaryota</taxon>
        <taxon>Viridiplantae</taxon>
        <taxon>Streptophyta</taxon>
        <taxon>Embryophyta</taxon>
        <taxon>Tracheophyta</taxon>
        <taxon>Spermatophyta</taxon>
        <taxon>Magnoliopsida</taxon>
        <taxon>Liliopsida</taxon>
        <taxon>Poales</taxon>
        <taxon>Poaceae</taxon>
        <taxon>PACMAD clade</taxon>
        <taxon>Panicoideae</taxon>
        <taxon>Andropogonodae</taxon>
        <taxon>Paspaleae</taxon>
        <taxon>Paspalinae</taxon>
        <taxon>Paspalum</taxon>
    </lineage>
</organism>
<feature type="region of interest" description="Disordered" evidence="1">
    <location>
        <begin position="323"/>
        <end position="355"/>
    </location>
</feature>
<proteinExistence type="predicted"/>
<feature type="region of interest" description="Disordered" evidence="1">
    <location>
        <begin position="218"/>
        <end position="252"/>
    </location>
</feature>
<gene>
    <name evidence="2" type="ORF">U9M48_022089</name>
</gene>
<keyword evidence="3" id="KW-1185">Reference proteome</keyword>
<feature type="compositionally biased region" description="Pro residues" evidence="1">
    <location>
        <begin position="287"/>
        <end position="299"/>
    </location>
</feature>